<accession>A0A8W7P5H6</accession>
<dbReference type="EnsemblMetazoa" id="ACOM025911-RA">
    <property type="protein sequence ID" value="ACOM025911-PA.1"/>
    <property type="gene ID" value="ACOM025911"/>
</dbReference>
<dbReference type="AlphaFoldDB" id="A0A8W7P5H6"/>
<reference evidence="1" key="1">
    <citation type="submission" date="2022-08" db="UniProtKB">
        <authorList>
            <consortium name="EnsemblMetazoa"/>
        </authorList>
    </citation>
    <scope>IDENTIFICATION</scope>
</reference>
<dbReference type="Proteomes" id="UP000075882">
    <property type="component" value="Unassembled WGS sequence"/>
</dbReference>
<protein>
    <submittedName>
        <fullName evidence="1">Uncharacterized protein</fullName>
    </submittedName>
</protein>
<sequence length="167" mass="19293">MPTCQTAGRQDQFVARRTTVVPSFPVRTADRPGFDQRAQTDAARRFNAENRVRRDTPYALNCRRSWLIEVLAQQANDLSMTTTVLRGIGMGLCLPAFPPSWWMWGSRRQAEPNSWTQSPSVHRDDLARFYDHMTVICDVDSVRHPSKPLIMRAGVCYTRIVRARWRQ</sequence>
<organism evidence="1">
    <name type="scientific">Anopheles coluzzii</name>
    <name type="common">African malaria mosquito</name>
    <dbReference type="NCBI Taxonomy" id="1518534"/>
    <lineage>
        <taxon>Eukaryota</taxon>
        <taxon>Metazoa</taxon>
        <taxon>Ecdysozoa</taxon>
        <taxon>Arthropoda</taxon>
        <taxon>Hexapoda</taxon>
        <taxon>Insecta</taxon>
        <taxon>Pterygota</taxon>
        <taxon>Neoptera</taxon>
        <taxon>Endopterygota</taxon>
        <taxon>Diptera</taxon>
        <taxon>Nematocera</taxon>
        <taxon>Culicoidea</taxon>
        <taxon>Culicidae</taxon>
        <taxon>Anophelinae</taxon>
        <taxon>Anopheles</taxon>
    </lineage>
</organism>
<evidence type="ECO:0000313" key="1">
    <source>
        <dbReference type="EnsemblMetazoa" id="ACOM025911-PA.1"/>
    </source>
</evidence>
<name>A0A8W7P5H6_ANOCL</name>
<proteinExistence type="predicted"/>